<dbReference type="SUPFAM" id="SSF49313">
    <property type="entry name" value="Cadherin-like"/>
    <property type="match status" value="2"/>
</dbReference>
<comment type="subcellular location">
    <subcellularLocation>
        <location evidence="1">Membrane</location>
    </subcellularLocation>
</comment>
<dbReference type="InterPro" id="IPR002126">
    <property type="entry name" value="Cadherin-like_dom"/>
</dbReference>
<dbReference type="Proteomes" id="UP001176940">
    <property type="component" value="Unassembled WGS sequence"/>
</dbReference>
<reference evidence="7" key="1">
    <citation type="submission" date="2023-07" db="EMBL/GenBank/DDBJ databases">
        <authorList>
            <person name="Stuckert A."/>
        </authorList>
    </citation>
    <scope>NUCLEOTIDE SEQUENCE</scope>
</reference>
<organism evidence="7 8">
    <name type="scientific">Ranitomeya imitator</name>
    <name type="common">mimic poison frog</name>
    <dbReference type="NCBI Taxonomy" id="111125"/>
    <lineage>
        <taxon>Eukaryota</taxon>
        <taxon>Metazoa</taxon>
        <taxon>Chordata</taxon>
        <taxon>Craniata</taxon>
        <taxon>Vertebrata</taxon>
        <taxon>Euteleostomi</taxon>
        <taxon>Amphibia</taxon>
        <taxon>Batrachia</taxon>
        <taxon>Anura</taxon>
        <taxon>Neobatrachia</taxon>
        <taxon>Hyloidea</taxon>
        <taxon>Dendrobatidae</taxon>
        <taxon>Dendrobatinae</taxon>
        <taxon>Ranitomeya</taxon>
    </lineage>
</organism>
<dbReference type="PANTHER" id="PTHR24027:SF272">
    <property type="entry name" value="CADHERIN-24"/>
    <property type="match status" value="1"/>
</dbReference>
<proteinExistence type="predicted"/>
<gene>
    <name evidence="7" type="ORF">RIMI_LOCUS22361493</name>
</gene>
<evidence type="ECO:0000256" key="5">
    <source>
        <dbReference type="PROSITE-ProRule" id="PRU00043"/>
    </source>
</evidence>
<dbReference type="CDD" id="cd11304">
    <property type="entry name" value="Cadherin_repeat"/>
    <property type="match status" value="2"/>
</dbReference>
<dbReference type="Gene3D" id="2.60.40.60">
    <property type="entry name" value="Cadherins"/>
    <property type="match status" value="2"/>
</dbReference>
<evidence type="ECO:0000256" key="2">
    <source>
        <dbReference type="ARBA" id="ARBA00022737"/>
    </source>
</evidence>
<accession>A0ABN9MLN1</accession>
<feature type="domain" description="Cadherin" evidence="6">
    <location>
        <begin position="19"/>
        <end position="133"/>
    </location>
</feature>
<dbReference type="PROSITE" id="PS50268">
    <property type="entry name" value="CADHERIN_2"/>
    <property type="match status" value="2"/>
</dbReference>
<dbReference type="PROSITE" id="PS00232">
    <property type="entry name" value="CADHERIN_1"/>
    <property type="match status" value="1"/>
</dbReference>
<keyword evidence="2" id="KW-0677">Repeat</keyword>
<dbReference type="Pfam" id="PF00028">
    <property type="entry name" value="Cadherin"/>
    <property type="match status" value="2"/>
</dbReference>
<evidence type="ECO:0000256" key="4">
    <source>
        <dbReference type="ARBA" id="ARBA00023136"/>
    </source>
</evidence>
<evidence type="ECO:0000259" key="6">
    <source>
        <dbReference type="PROSITE" id="PS50268"/>
    </source>
</evidence>
<keyword evidence="8" id="KW-1185">Reference proteome</keyword>
<sequence length="265" mass="29079">MLQDGGVRPGQHREEQKAAAALYQFTVLEDTAPGSVIGRLRAHDPDIGENAVMSYSILDGDAGDTFSVMSDPAGQDGILRIEKPLDFESRRSFTFRVEVMNTVIDPQYIRRGPFKDITTVRVTVGDVNETPLFSQNPYTLSVLENQPPGTLVGVVQARDPDLQSSSISYAIETVSNPEELFTINADDGTLRTNVVLDREIKKEHGITVTARETDSPSQVSQVGVMIQVLDLNDNPPTLAEIYKPHVCDNAQAGQSSLVMYKEQKS</sequence>
<evidence type="ECO:0000313" key="8">
    <source>
        <dbReference type="Proteomes" id="UP001176940"/>
    </source>
</evidence>
<evidence type="ECO:0000313" key="7">
    <source>
        <dbReference type="EMBL" id="CAJ0967640.1"/>
    </source>
</evidence>
<evidence type="ECO:0000256" key="3">
    <source>
        <dbReference type="ARBA" id="ARBA00022837"/>
    </source>
</evidence>
<comment type="caution">
    <text evidence="7">The sequence shown here is derived from an EMBL/GenBank/DDBJ whole genome shotgun (WGS) entry which is preliminary data.</text>
</comment>
<dbReference type="InterPro" id="IPR039808">
    <property type="entry name" value="Cadherin"/>
</dbReference>
<dbReference type="PRINTS" id="PR00205">
    <property type="entry name" value="CADHERIN"/>
</dbReference>
<keyword evidence="4" id="KW-0472">Membrane</keyword>
<dbReference type="PANTHER" id="PTHR24027">
    <property type="entry name" value="CADHERIN-23"/>
    <property type="match status" value="1"/>
</dbReference>
<dbReference type="InterPro" id="IPR020894">
    <property type="entry name" value="Cadherin_CS"/>
</dbReference>
<dbReference type="EMBL" id="CAUEEQ010078468">
    <property type="protein sequence ID" value="CAJ0967640.1"/>
    <property type="molecule type" value="Genomic_DNA"/>
</dbReference>
<dbReference type="InterPro" id="IPR015919">
    <property type="entry name" value="Cadherin-like_sf"/>
</dbReference>
<protein>
    <recommendedName>
        <fullName evidence="6">Cadherin domain-containing protein</fullName>
    </recommendedName>
</protein>
<evidence type="ECO:0000256" key="1">
    <source>
        <dbReference type="ARBA" id="ARBA00004370"/>
    </source>
</evidence>
<feature type="domain" description="Cadherin" evidence="6">
    <location>
        <begin position="134"/>
        <end position="238"/>
    </location>
</feature>
<keyword evidence="3 5" id="KW-0106">Calcium</keyword>
<name>A0ABN9MLN1_9NEOB</name>
<dbReference type="SMART" id="SM00112">
    <property type="entry name" value="CA"/>
    <property type="match status" value="2"/>
</dbReference>